<dbReference type="Proteomes" id="UP000233837">
    <property type="component" value="Unassembled WGS sequence"/>
</dbReference>
<dbReference type="AlphaFoldDB" id="A0A2I0V9Z2"/>
<accession>A0A2I0V9Z2</accession>
<reference evidence="1 2" key="1">
    <citation type="journal article" date="2016" name="Sci. Rep.">
        <title>The Dendrobium catenatum Lindl. genome sequence provides insights into polysaccharide synthase, floral development and adaptive evolution.</title>
        <authorList>
            <person name="Zhang G.Q."/>
            <person name="Xu Q."/>
            <person name="Bian C."/>
            <person name="Tsai W.C."/>
            <person name="Yeh C.M."/>
            <person name="Liu K.W."/>
            <person name="Yoshida K."/>
            <person name="Zhang L.S."/>
            <person name="Chang S.B."/>
            <person name="Chen F."/>
            <person name="Shi Y."/>
            <person name="Su Y.Y."/>
            <person name="Zhang Y.Q."/>
            <person name="Chen L.J."/>
            <person name="Yin Y."/>
            <person name="Lin M."/>
            <person name="Huang H."/>
            <person name="Deng H."/>
            <person name="Wang Z.W."/>
            <person name="Zhu S.L."/>
            <person name="Zhao X."/>
            <person name="Deng C."/>
            <person name="Niu S.C."/>
            <person name="Huang J."/>
            <person name="Wang M."/>
            <person name="Liu G.H."/>
            <person name="Yang H.J."/>
            <person name="Xiao X.J."/>
            <person name="Hsiao Y.Y."/>
            <person name="Wu W.L."/>
            <person name="Chen Y.Y."/>
            <person name="Mitsuda N."/>
            <person name="Ohme-Takagi M."/>
            <person name="Luo Y.B."/>
            <person name="Van de Peer Y."/>
            <person name="Liu Z.J."/>
        </authorList>
    </citation>
    <scope>NUCLEOTIDE SEQUENCE [LARGE SCALE GENOMIC DNA]</scope>
    <source>
        <tissue evidence="1">The whole plant</tissue>
    </source>
</reference>
<name>A0A2I0V9Z2_9ASPA</name>
<organism evidence="1 2">
    <name type="scientific">Dendrobium catenatum</name>
    <dbReference type="NCBI Taxonomy" id="906689"/>
    <lineage>
        <taxon>Eukaryota</taxon>
        <taxon>Viridiplantae</taxon>
        <taxon>Streptophyta</taxon>
        <taxon>Embryophyta</taxon>
        <taxon>Tracheophyta</taxon>
        <taxon>Spermatophyta</taxon>
        <taxon>Magnoliopsida</taxon>
        <taxon>Liliopsida</taxon>
        <taxon>Asparagales</taxon>
        <taxon>Orchidaceae</taxon>
        <taxon>Epidendroideae</taxon>
        <taxon>Malaxideae</taxon>
        <taxon>Dendrobiinae</taxon>
        <taxon>Dendrobium</taxon>
    </lineage>
</organism>
<evidence type="ECO:0000313" key="1">
    <source>
        <dbReference type="EMBL" id="PKU60222.1"/>
    </source>
</evidence>
<proteinExistence type="predicted"/>
<protein>
    <submittedName>
        <fullName evidence="1">Uncharacterized protein</fullName>
    </submittedName>
</protein>
<gene>
    <name evidence="1" type="ORF">MA16_Dca028278</name>
</gene>
<sequence length="78" mass="8684">MVLFLLLSQRRLKAKMLVYHNVKGLQQRSLLGMHLNGSSSTNQEELLKVGTESRDPCQTIAGVAGMNRGSRSWKNLEG</sequence>
<reference evidence="1 2" key="2">
    <citation type="journal article" date="2017" name="Nature">
        <title>The Apostasia genome and the evolution of orchids.</title>
        <authorList>
            <person name="Zhang G.Q."/>
            <person name="Liu K.W."/>
            <person name="Li Z."/>
            <person name="Lohaus R."/>
            <person name="Hsiao Y.Y."/>
            <person name="Niu S.C."/>
            <person name="Wang J.Y."/>
            <person name="Lin Y.C."/>
            <person name="Xu Q."/>
            <person name="Chen L.J."/>
            <person name="Yoshida K."/>
            <person name="Fujiwara S."/>
            <person name="Wang Z.W."/>
            <person name="Zhang Y.Q."/>
            <person name="Mitsuda N."/>
            <person name="Wang M."/>
            <person name="Liu G.H."/>
            <person name="Pecoraro L."/>
            <person name="Huang H.X."/>
            <person name="Xiao X.J."/>
            <person name="Lin M."/>
            <person name="Wu X.Y."/>
            <person name="Wu W.L."/>
            <person name="Chen Y.Y."/>
            <person name="Chang S.B."/>
            <person name="Sakamoto S."/>
            <person name="Ohme-Takagi M."/>
            <person name="Yagi M."/>
            <person name="Zeng S.J."/>
            <person name="Shen C.Y."/>
            <person name="Yeh C.M."/>
            <person name="Luo Y.B."/>
            <person name="Tsai W.C."/>
            <person name="Van de Peer Y."/>
            <person name="Liu Z.J."/>
        </authorList>
    </citation>
    <scope>NUCLEOTIDE SEQUENCE [LARGE SCALE GENOMIC DNA]</scope>
    <source>
        <tissue evidence="1">The whole plant</tissue>
    </source>
</reference>
<dbReference type="EMBL" id="KZ505200">
    <property type="protein sequence ID" value="PKU60222.1"/>
    <property type="molecule type" value="Genomic_DNA"/>
</dbReference>
<evidence type="ECO:0000313" key="2">
    <source>
        <dbReference type="Proteomes" id="UP000233837"/>
    </source>
</evidence>
<keyword evidence="2" id="KW-1185">Reference proteome</keyword>